<evidence type="ECO:0000313" key="1">
    <source>
        <dbReference type="EMBL" id="MFB5682509.1"/>
    </source>
</evidence>
<organism evidence="1 2">
    <name type="scientific">Paenibacillus terreus</name>
    <dbReference type="NCBI Taxonomy" id="1387834"/>
    <lineage>
        <taxon>Bacteria</taxon>
        <taxon>Bacillati</taxon>
        <taxon>Bacillota</taxon>
        <taxon>Bacilli</taxon>
        <taxon>Bacillales</taxon>
        <taxon>Paenibacillaceae</taxon>
        <taxon>Paenibacillus</taxon>
    </lineage>
</organism>
<dbReference type="RefSeq" id="WP_375526267.1">
    <property type="nucleotide sequence ID" value="NZ_JBHILM010000018.1"/>
</dbReference>
<protein>
    <submittedName>
        <fullName evidence="1">Uncharacterized protein</fullName>
    </submittedName>
</protein>
<accession>A0ABV5BCE6</accession>
<proteinExistence type="predicted"/>
<dbReference type="EMBL" id="JBHILM010000018">
    <property type="protein sequence ID" value="MFB5682509.1"/>
    <property type="molecule type" value="Genomic_DNA"/>
</dbReference>
<dbReference type="Proteomes" id="UP001580407">
    <property type="component" value="Unassembled WGS sequence"/>
</dbReference>
<comment type="caution">
    <text evidence="1">The sequence shown here is derived from an EMBL/GenBank/DDBJ whole genome shotgun (WGS) entry which is preliminary data.</text>
</comment>
<evidence type="ECO:0000313" key="2">
    <source>
        <dbReference type="Proteomes" id="UP001580407"/>
    </source>
</evidence>
<sequence length="141" mass="16700">MKDHNEHKGYLERLNKIQSVVERMLIQMKKNEAGDMEDRTEELADKFIDFTIENELRLQSIYKQLSELKKEVEVLANPTDNLGEARKKPGPKPKGVKRHYTLTMPQEDWDIIDGMIQAGHFKYTSDYFRFLHRSFVKSQQK</sequence>
<gene>
    <name evidence="1" type="ORF">ACE3NQ_16400</name>
</gene>
<name>A0ABV5BCE6_9BACL</name>
<keyword evidence="2" id="KW-1185">Reference proteome</keyword>
<reference evidence="1 2" key="1">
    <citation type="submission" date="2024-09" db="EMBL/GenBank/DDBJ databases">
        <authorList>
            <person name="Ruan L."/>
        </authorList>
    </citation>
    <scope>NUCLEOTIDE SEQUENCE [LARGE SCALE GENOMIC DNA]</scope>
    <source>
        <strain evidence="1 2">D33</strain>
    </source>
</reference>